<evidence type="ECO:0000313" key="1">
    <source>
        <dbReference type="EMBL" id="ODN69551.1"/>
    </source>
</evidence>
<organism evidence="1 2">
    <name type="scientific">Methylobrevis pamukkalensis</name>
    <dbReference type="NCBI Taxonomy" id="1439726"/>
    <lineage>
        <taxon>Bacteria</taxon>
        <taxon>Pseudomonadati</taxon>
        <taxon>Pseudomonadota</taxon>
        <taxon>Alphaproteobacteria</taxon>
        <taxon>Hyphomicrobiales</taxon>
        <taxon>Pleomorphomonadaceae</taxon>
        <taxon>Methylobrevis</taxon>
    </lineage>
</organism>
<gene>
    <name evidence="1" type="ORF">A6302_03145</name>
</gene>
<comment type="caution">
    <text evidence="1">The sequence shown here is derived from an EMBL/GenBank/DDBJ whole genome shotgun (WGS) entry which is preliminary data.</text>
</comment>
<accession>A0A1E3H1X1</accession>
<name>A0A1E3H1X1_9HYPH</name>
<proteinExistence type="predicted"/>
<evidence type="ECO:0000313" key="2">
    <source>
        <dbReference type="Proteomes" id="UP000094622"/>
    </source>
</evidence>
<protein>
    <submittedName>
        <fullName evidence="1">Uncharacterized protein</fullName>
    </submittedName>
</protein>
<sequence>MTRYSCLDDDPGLIPYWTKMNAGVCPRIFLDGVEQHHCITADDEAKFVLRYKMDEHGKHMVDYLAGELITETLHGRVEFFDRPRQEVDAGRRRGVFYQRWPASGDHIAVDGGPRGIPMSHLRAEVRAAIVAAVTGLPLTGARVAAGRGKAMPASSMPFLRVRFRQEPAAPDTKGAGGGFGLMRMPEFDVVATAAGQDFEDVLDDIAGEIETAMAADPKFGGLALASHLVATTAEIYGAGDEPAGSLVLTYRVRMVTRADTPGTAG</sequence>
<dbReference type="EMBL" id="MCRJ01000085">
    <property type="protein sequence ID" value="ODN69551.1"/>
    <property type="molecule type" value="Genomic_DNA"/>
</dbReference>
<dbReference type="Proteomes" id="UP000094622">
    <property type="component" value="Unassembled WGS sequence"/>
</dbReference>
<keyword evidence="2" id="KW-1185">Reference proteome</keyword>
<dbReference type="RefSeq" id="WP_069307565.1">
    <property type="nucleotide sequence ID" value="NZ_MCRJ01000085.1"/>
</dbReference>
<reference evidence="1 2" key="1">
    <citation type="submission" date="2016-07" db="EMBL/GenBank/DDBJ databases">
        <title>Draft Genome Sequence of Methylobrevis pamukkalensis PK2.</title>
        <authorList>
            <person name="Vasilenko O.V."/>
            <person name="Doronina N.V."/>
            <person name="Shmareva M.N."/>
            <person name="Tarlachkov S.V."/>
            <person name="Mustakhimov I."/>
            <person name="Trotsenko Y.A."/>
        </authorList>
    </citation>
    <scope>NUCLEOTIDE SEQUENCE [LARGE SCALE GENOMIC DNA]</scope>
    <source>
        <strain evidence="1 2">PK2</strain>
    </source>
</reference>
<dbReference type="OrthoDB" id="8762239at2"/>
<dbReference type="AlphaFoldDB" id="A0A1E3H1X1"/>